<keyword evidence="2" id="KW-0813">Transport</keyword>
<keyword evidence="6" id="KW-0811">Translocation</keyword>
<evidence type="ECO:0000256" key="8">
    <source>
        <dbReference type="SAM" id="MobiDB-lite"/>
    </source>
</evidence>
<feature type="compositionally biased region" description="Pro residues" evidence="8">
    <location>
        <begin position="105"/>
        <end position="115"/>
    </location>
</feature>
<evidence type="ECO:0000313" key="10">
    <source>
        <dbReference type="Proteomes" id="UP000632138"/>
    </source>
</evidence>
<dbReference type="PRINTS" id="PR01506">
    <property type="entry name" value="TATBPROTEIN"/>
</dbReference>
<dbReference type="EMBL" id="JAENHP010000001">
    <property type="protein sequence ID" value="MBM2614205.1"/>
    <property type="molecule type" value="Genomic_DNA"/>
</dbReference>
<dbReference type="RefSeq" id="WP_203374115.1">
    <property type="nucleotide sequence ID" value="NZ_JAENHP010000001.1"/>
</dbReference>
<evidence type="ECO:0000256" key="2">
    <source>
        <dbReference type="ARBA" id="ARBA00022448"/>
    </source>
</evidence>
<comment type="caution">
    <text evidence="9">The sequence shown here is derived from an EMBL/GenBank/DDBJ whole genome shotgun (WGS) entry which is preliminary data.</text>
</comment>
<evidence type="ECO:0000256" key="7">
    <source>
        <dbReference type="ARBA" id="ARBA00023136"/>
    </source>
</evidence>
<dbReference type="Gene3D" id="1.20.5.3310">
    <property type="match status" value="1"/>
</dbReference>
<sequence length="115" mass="11935">MGSVGIGELLLICLAALLAAGPDRLPAMARDIARTIRSLRGVAHGLTTELRREVGLDEVSEVFRKYGYDHSKASLTMSGSLPPPAPPRAGPADPGPPASEATGTPEPPPTTRPES</sequence>
<keyword evidence="5" id="KW-1133">Transmembrane helix</keyword>
<evidence type="ECO:0000256" key="4">
    <source>
        <dbReference type="ARBA" id="ARBA00022927"/>
    </source>
</evidence>
<keyword evidence="3" id="KW-0812">Transmembrane</keyword>
<evidence type="ECO:0000256" key="5">
    <source>
        <dbReference type="ARBA" id="ARBA00022989"/>
    </source>
</evidence>
<dbReference type="PANTHER" id="PTHR33162">
    <property type="entry name" value="SEC-INDEPENDENT PROTEIN TRANSLOCASE PROTEIN TATA, CHLOROPLASTIC"/>
    <property type="match status" value="1"/>
</dbReference>
<feature type="region of interest" description="Disordered" evidence="8">
    <location>
        <begin position="73"/>
        <end position="115"/>
    </location>
</feature>
<organism evidence="9 10">
    <name type="scientific">Paractinoplanes ovalisporus</name>
    <dbReference type="NCBI Taxonomy" id="2810368"/>
    <lineage>
        <taxon>Bacteria</taxon>
        <taxon>Bacillati</taxon>
        <taxon>Actinomycetota</taxon>
        <taxon>Actinomycetes</taxon>
        <taxon>Micromonosporales</taxon>
        <taxon>Micromonosporaceae</taxon>
        <taxon>Paractinoplanes</taxon>
    </lineage>
</organism>
<dbReference type="Pfam" id="PF02416">
    <property type="entry name" value="TatA_B_E"/>
    <property type="match status" value="1"/>
</dbReference>
<name>A0ABS2A2Y3_9ACTN</name>
<dbReference type="PANTHER" id="PTHR33162:SF1">
    <property type="entry name" value="SEC-INDEPENDENT PROTEIN TRANSLOCASE PROTEIN TATA, CHLOROPLASTIC"/>
    <property type="match status" value="1"/>
</dbReference>
<evidence type="ECO:0000313" key="9">
    <source>
        <dbReference type="EMBL" id="MBM2614205.1"/>
    </source>
</evidence>
<comment type="subcellular location">
    <subcellularLocation>
        <location evidence="1">Membrane</location>
        <topology evidence="1">Single-pass membrane protein</topology>
    </subcellularLocation>
</comment>
<dbReference type="InterPro" id="IPR003369">
    <property type="entry name" value="TatA/B/E"/>
</dbReference>
<evidence type="ECO:0000256" key="6">
    <source>
        <dbReference type="ARBA" id="ARBA00023010"/>
    </source>
</evidence>
<protein>
    <submittedName>
        <fullName evidence="9">Twin-arginine translocase TatA/TatE family subunit</fullName>
    </submittedName>
</protein>
<reference evidence="9 10" key="1">
    <citation type="submission" date="2021-01" db="EMBL/GenBank/DDBJ databases">
        <title>Actinoplanes sp. nov. LDG1-06 isolated from lichen.</title>
        <authorList>
            <person name="Saeng-In P."/>
            <person name="Phongsopitanun W."/>
            <person name="Kanchanasin P."/>
            <person name="Yuki M."/>
            <person name="Kudo T."/>
            <person name="Ohkuma M."/>
            <person name="Tanasupawat S."/>
        </authorList>
    </citation>
    <scope>NUCLEOTIDE SEQUENCE [LARGE SCALE GENOMIC DNA]</scope>
    <source>
        <strain evidence="9 10">LDG1-06</strain>
    </source>
</reference>
<feature type="compositionally biased region" description="Pro residues" evidence="8">
    <location>
        <begin position="81"/>
        <end position="97"/>
    </location>
</feature>
<evidence type="ECO:0000256" key="3">
    <source>
        <dbReference type="ARBA" id="ARBA00022692"/>
    </source>
</evidence>
<gene>
    <name evidence="9" type="ORF">JIG36_01375</name>
</gene>
<accession>A0ABS2A2Y3</accession>
<evidence type="ECO:0000256" key="1">
    <source>
        <dbReference type="ARBA" id="ARBA00004167"/>
    </source>
</evidence>
<dbReference type="Proteomes" id="UP000632138">
    <property type="component" value="Unassembled WGS sequence"/>
</dbReference>
<proteinExistence type="predicted"/>
<keyword evidence="4" id="KW-0653">Protein transport</keyword>
<keyword evidence="7" id="KW-0472">Membrane</keyword>
<keyword evidence="10" id="KW-1185">Reference proteome</keyword>